<organism evidence="2 3">
    <name type="scientific">Gossypium gossypioides</name>
    <name type="common">Mexican cotton</name>
    <name type="synonym">Selera gossypioides</name>
    <dbReference type="NCBI Taxonomy" id="34282"/>
    <lineage>
        <taxon>Eukaryota</taxon>
        <taxon>Viridiplantae</taxon>
        <taxon>Streptophyta</taxon>
        <taxon>Embryophyta</taxon>
        <taxon>Tracheophyta</taxon>
        <taxon>Spermatophyta</taxon>
        <taxon>Magnoliopsida</taxon>
        <taxon>eudicotyledons</taxon>
        <taxon>Gunneridae</taxon>
        <taxon>Pentapetalae</taxon>
        <taxon>rosids</taxon>
        <taxon>malvids</taxon>
        <taxon>Malvales</taxon>
        <taxon>Malvaceae</taxon>
        <taxon>Malvoideae</taxon>
        <taxon>Gossypium</taxon>
    </lineage>
</organism>
<keyword evidence="3" id="KW-1185">Reference proteome</keyword>
<dbReference type="AlphaFoldDB" id="A0A7J9C4H4"/>
<dbReference type="OrthoDB" id="10352615at2759"/>
<protein>
    <submittedName>
        <fullName evidence="2">Uncharacterized protein</fullName>
    </submittedName>
</protein>
<feature type="region of interest" description="Disordered" evidence="1">
    <location>
        <begin position="40"/>
        <end position="113"/>
    </location>
</feature>
<dbReference type="Proteomes" id="UP000593579">
    <property type="component" value="Unassembled WGS sequence"/>
</dbReference>
<evidence type="ECO:0000313" key="3">
    <source>
        <dbReference type="Proteomes" id="UP000593579"/>
    </source>
</evidence>
<gene>
    <name evidence="2" type="ORF">Gogos_006023</name>
</gene>
<feature type="compositionally biased region" description="Basic residues" evidence="1">
    <location>
        <begin position="71"/>
        <end position="85"/>
    </location>
</feature>
<reference evidence="2 3" key="1">
    <citation type="journal article" date="2019" name="Genome Biol. Evol.">
        <title>Insights into the evolution of the New World diploid cottons (Gossypium, subgenus Houzingenia) based on genome sequencing.</title>
        <authorList>
            <person name="Grover C.E."/>
            <person name="Arick M.A. 2nd"/>
            <person name="Thrash A."/>
            <person name="Conover J.L."/>
            <person name="Sanders W.S."/>
            <person name="Peterson D.G."/>
            <person name="Frelichowski J.E."/>
            <person name="Scheffler J.A."/>
            <person name="Scheffler B.E."/>
            <person name="Wendel J.F."/>
        </authorList>
    </citation>
    <scope>NUCLEOTIDE SEQUENCE [LARGE SCALE GENOMIC DNA]</scope>
    <source>
        <strain evidence="2">5</strain>
        <tissue evidence="2">Leaf</tissue>
    </source>
</reference>
<name>A0A7J9C4H4_GOSGO</name>
<feature type="compositionally biased region" description="Basic and acidic residues" evidence="1">
    <location>
        <begin position="56"/>
        <end position="70"/>
    </location>
</feature>
<proteinExistence type="predicted"/>
<comment type="caution">
    <text evidence="2">The sequence shown here is derived from an EMBL/GenBank/DDBJ whole genome shotgun (WGS) entry which is preliminary data.</text>
</comment>
<dbReference type="EMBL" id="JABEZY010000008">
    <property type="protein sequence ID" value="MBA0743329.1"/>
    <property type="molecule type" value="Genomic_DNA"/>
</dbReference>
<evidence type="ECO:0000256" key="1">
    <source>
        <dbReference type="SAM" id="MobiDB-lite"/>
    </source>
</evidence>
<accession>A0A7J9C4H4</accession>
<evidence type="ECO:0000313" key="2">
    <source>
        <dbReference type="EMBL" id="MBA0743329.1"/>
    </source>
</evidence>
<sequence>MKEKLIGKALGLGSSTWGVEAKEAKSEKNPVECFLCHGPHKLGKCSRKSVIEGDDGENKEPKKLGLSKEKVKAKRGKRSKKKRQSKSVVVKEKATSELVESSNRLPHEEDVSLSSNLREQVVKKTMKLGPKRLNSSKMTELAESSIGGITTHERGGVCIKLWEIGDAS</sequence>